<dbReference type="SUPFAM" id="SSF55469">
    <property type="entry name" value="FMN-dependent nitroreductase-like"/>
    <property type="match status" value="1"/>
</dbReference>
<gene>
    <name evidence="4" type="ORF">EV686_101722</name>
</gene>
<keyword evidence="5" id="KW-1185">Reference proteome</keyword>
<evidence type="ECO:0000256" key="1">
    <source>
        <dbReference type="ARBA" id="ARBA00007118"/>
    </source>
</evidence>
<name>A0A4R3VHL7_9BURK</name>
<dbReference type="EMBL" id="SMBX01000001">
    <property type="protein sequence ID" value="TCV03258.1"/>
    <property type="molecule type" value="Genomic_DNA"/>
</dbReference>
<organism evidence="4 5">
    <name type="scientific">Paracandidimonas soli</name>
    <dbReference type="NCBI Taxonomy" id="1917182"/>
    <lineage>
        <taxon>Bacteria</taxon>
        <taxon>Pseudomonadati</taxon>
        <taxon>Pseudomonadota</taxon>
        <taxon>Betaproteobacteria</taxon>
        <taxon>Burkholderiales</taxon>
        <taxon>Alcaligenaceae</taxon>
        <taxon>Paracandidimonas</taxon>
    </lineage>
</organism>
<dbReference type="PANTHER" id="PTHR43673:SF10">
    <property type="entry name" value="NADH DEHYDROGENASE_NAD(P)H NITROREDUCTASE XCC3605-RELATED"/>
    <property type="match status" value="1"/>
</dbReference>
<keyword evidence="2" id="KW-0560">Oxidoreductase</keyword>
<dbReference type="PANTHER" id="PTHR43673">
    <property type="entry name" value="NAD(P)H NITROREDUCTASE YDGI-RELATED"/>
    <property type="match status" value="1"/>
</dbReference>
<dbReference type="InterPro" id="IPR029479">
    <property type="entry name" value="Nitroreductase"/>
</dbReference>
<dbReference type="Gene3D" id="3.40.109.10">
    <property type="entry name" value="NADH Oxidase"/>
    <property type="match status" value="1"/>
</dbReference>
<accession>A0A4R3VHL7</accession>
<dbReference type="CDD" id="cd02136">
    <property type="entry name" value="PnbA_NfnB-like"/>
    <property type="match status" value="1"/>
</dbReference>
<feature type="domain" description="Nitroreductase" evidence="3">
    <location>
        <begin position="10"/>
        <end position="202"/>
    </location>
</feature>
<comment type="similarity">
    <text evidence="1">Belongs to the nitroreductase family.</text>
</comment>
<proteinExistence type="inferred from homology"/>
<dbReference type="InterPro" id="IPR000415">
    <property type="entry name" value="Nitroreductase-like"/>
</dbReference>
<reference evidence="4 5" key="1">
    <citation type="submission" date="2019-03" db="EMBL/GenBank/DDBJ databases">
        <title>Genomic Encyclopedia of Type Strains, Phase IV (KMG-IV): sequencing the most valuable type-strain genomes for metagenomic binning, comparative biology and taxonomic classification.</title>
        <authorList>
            <person name="Goeker M."/>
        </authorList>
    </citation>
    <scope>NUCLEOTIDE SEQUENCE [LARGE SCALE GENOMIC DNA]</scope>
    <source>
        <strain evidence="4 5">DSM 100048</strain>
    </source>
</reference>
<sequence>MSHLSVIEALKSRRSVRAFLSDPVDRKVIEKILHYASRSPSASNIQPWKVHACAGDTLHTLSEELVRTHYADGAGHVEEVPYYPGEWFSPYIDRRRTVGKSLYGLLGIPKGDVQGMQRQYARNYAFFDAPVGLFFTVDRRLTSGHAVWTDLGSFMHGIMLAARHYGLDTCAQQAFARYHKIIRWHLPIGEQEILVCGMSMGYADTAHPANQLVTERDPIDAFTTFSGFSSVDRDARQGEDS</sequence>
<dbReference type="GO" id="GO:0016491">
    <property type="term" value="F:oxidoreductase activity"/>
    <property type="evidence" value="ECO:0007669"/>
    <property type="project" value="UniProtKB-KW"/>
</dbReference>
<dbReference type="Proteomes" id="UP000294692">
    <property type="component" value="Unassembled WGS sequence"/>
</dbReference>
<comment type="caution">
    <text evidence="4">The sequence shown here is derived from an EMBL/GenBank/DDBJ whole genome shotgun (WGS) entry which is preliminary data.</text>
</comment>
<dbReference type="AlphaFoldDB" id="A0A4R3VHL7"/>
<dbReference type="Pfam" id="PF00881">
    <property type="entry name" value="Nitroreductase"/>
    <property type="match status" value="1"/>
</dbReference>
<dbReference type="RefSeq" id="WP_132473534.1">
    <property type="nucleotide sequence ID" value="NZ_JBHRVM010000001.1"/>
</dbReference>
<protein>
    <submittedName>
        <fullName evidence="4">Nitroreductase</fullName>
    </submittedName>
</protein>
<evidence type="ECO:0000313" key="4">
    <source>
        <dbReference type="EMBL" id="TCV03258.1"/>
    </source>
</evidence>
<evidence type="ECO:0000259" key="3">
    <source>
        <dbReference type="Pfam" id="PF00881"/>
    </source>
</evidence>
<evidence type="ECO:0000313" key="5">
    <source>
        <dbReference type="Proteomes" id="UP000294692"/>
    </source>
</evidence>
<evidence type="ECO:0000256" key="2">
    <source>
        <dbReference type="ARBA" id="ARBA00023002"/>
    </source>
</evidence>
<dbReference type="OrthoDB" id="9773807at2"/>